<feature type="transmembrane region" description="Helical" evidence="1">
    <location>
        <begin position="234"/>
        <end position="255"/>
    </location>
</feature>
<keyword evidence="1" id="KW-1133">Transmembrane helix</keyword>
<evidence type="ECO:0000259" key="2">
    <source>
        <dbReference type="Pfam" id="PF20151"/>
    </source>
</evidence>
<evidence type="ECO:0000313" key="4">
    <source>
        <dbReference type="Proteomes" id="UP000623467"/>
    </source>
</evidence>
<keyword evidence="1" id="KW-0472">Membrane</keyword>
<name>A0A8H7CRZ8_9AGAR</name>
<comment type="caution">
    <text evidence="3">The sequence shown here is derived from an EMBL/GenBank/DDBJ whole genome shotgun (WGS) entry which is preliminary data.</text>
</comment>
<protein>
    <recommendedName>
        <fullName evidence="2">DUF6533 domain-containing protein</fullName>
    </recommendedName>
</protein>
<keyword evidence="1" id="KW-0812">Transmembrane</keyword>
<reference evidence="3" key="1">
    <citation type="submission" date="2020-05" db="EMBL/GenBank/DDBJ databases">
        <title>Mycena genomes resolve the evolution of fungal bioluminescence.</title>
        <authorList>
            <person name="Tsai I.J."/>
        </authorList>
    </citation>
    <scope>NUCLEOTIDE SEQUENCE</scope>
    <source>
        <strain evidence="3">160909Yilan</strain>
    </source>
</reference>
<gene>
    <name evidence="3" type="ORF">MSAN_01908100</name>
</gene>
<evidence type="ECO:0000256" key="1">
    <source>
        <dbReference type="SAM" id="Phobius"/>
    </source>
</evidence>
<sequence length="313" mass="34856">MSDYPLPTWQDSTELDYATFARDQTHPAILIYDYLLTFGAEVKYIWSSKLRPGTCLLLAIRYLGLGANITICAYNFIYFTHEVRRRIAAPPASFNLLVASSKNCVKMQWVWMMFIVFLELLVEVTLALRVYAMYGLNKWILACLLSTNVAAGVVALFAIIEYGKNPDLLAAPGFSGCDAAYPTRSVAARPAGGWEATLVCDILVFGLTARRAFIQRKISPLYSGSLIERMATDGTMYFGIIVLACLANALTFYLGDAMLSGFLSWLTTNLSLTLLSRLMLNLHEAADLRTTLNTRDLESLRFATVPMTLDEEL</sequence>
<proteinExistence type="predicted"/>
<dbReference type="EMBL" id="JACAZH010000020">
    <property type="protein sequence ID" value="KAF7345313.1"/>
    <property type="molecule type" value="Genomic_DNA"/>
</dbReference>
<dbReference type="AlphaFoldDB" id="A0A8H7CRZ8"/>
<feature type="domain" description="DUF6533" evidence="2">
    <location>
        <begin position="28"/>
        <end position="65"/>
    </location>
</feature>
<accession>A0A8H7CRZ8</accession>
<dbReference type="Pfam" id="PF20151">
    <property type="entry name" value="DUF6533"/>
    <property type="match status" value="1"/>
</dbReference>
<organism evidence="3 4">
    <name type="scientific">Mycena sanguinolenta</name>
    <dbReference type="NCBI Taxonomy" id="230812"/>
    <lineage>
        <taxon>Eukaryota</taxon>
        <taxon>Fungi</taxon>
        <taxon>Dikarya</taxon>
        <taxon>Basidiomycota</taxon>
        <taxon>Agaricomycotina</taxon>
        <taxon>Agaricomycetes</taxon>
        <taxon>Agaricomycetidae</taxon>
        <taxon>Agaricales</taxon>
        <taxon>Marasmiineae</taxon>
        <taxon>Mycenaceae</taxon>
        <taxon>Mycena</taxon>
    </lineage>
</organism>
<keyword evidence="4" id="KW-1185">Reference proteome</keyword>
<dbReference type="Proteomes" id="UP000623467">
    <property type="component" value="Unassembled WGS sequence"/>
</dbReference>
<evidence type="ECO:0000313" key="3">
    <source>
        <dbReference type="EMBL" id="KAF7345313.1"/>
    </source>
</evidence>
<dbReference type="OrthoDB" id="3242409at2759"/>
<feature type="transmembrane region" description="Helical" evidence="1">
    <location>
        <begin position="139"/>
        <end position="160"/>
    </location>
</feature>
<dbReference type="InterPro" id="IPR045340">
    <property type="entry name" value="DUF6533"/>
</dbReference>
<feature type="transmembrane region" description="Helical" evidence="1">
    <location>
        <begin position="109"/>
        <end position="132"/>
    </location>
</feature>
<feature type="transmembrane region" description="Helical" evidence="1">
    <location>
        <begin position="55"/>
        <end position="77"/>
    </location>
</feature>